<sequence>MIVKTKLYIPHVRNALVPRPRLMRQLDEGLGAKLTLISAPAGYGKTTALGEWARQCGIPVAWLSLDKQDDEWIPFWSCVTASIGERIPGFAQTVWPLLEKGPSATSVSLESAISAMLNELNRRSGELAIVLDDYHVIELPAIQKSLSYLLEHLPPSHPYLYRESNRLDVAYRQTSGLRRNAANLGEGFAVLSGRGAGLLPGYDGLVAVQRASSGAVQSDGRLDQRTAASGDHAEEQR</sequence>
<evidence type="ECO:0000313" key="3">
    <source>
        <dbReference type="Proteomes" id="UP001153387"/>
    </source>
</evidence>
<feature type="region of interest" description="Disordered" evidence="1">
    <location>
        <begin position="213"/>
        <end position="237"/>
    </location>
</feature>
<protein>
    <recommendedName>
        <fullName evidence="4">LuxR family transcriptional regulator</fullName>
    </recommendedName>
</protein>
<dbReference type="AlphaFoldDB" id="A0A9X4KPE6"/>
<evidence type="ECO:0000313" key="2">
    <source>
        <dbReference type="EMBL" id="MDG0795129.1"/>
    </source>
</evidence>
<evidence type="ECO:0008006" key="4">
    <source>
        <dbReference type="Google" id="ProtNLM"/>
    </source>
</evidence>
<name>A0A9X4KPE6_9BACL</name>
<accession>A0A9X4KPE6</accession>
<dbReference type="RefSeq" id="WP_277568827.1">
    <property type="nucleotide sequence ID" value="NZ_JAPDHZ010000008.1"/>
</dbReference>
<dbReference type="SUPFAM" id="SSF52540">
    <property type="entry name" value="P-loop containing nucleoside triphosphate hydrolases"/>
    <property type="match status" value="1"/>
</dbReference>
<dbReference type="Gene3D" id="3.40.50.300">
    <property type="entry name" value="P-loop containing nucleotide triphosphate hydrolases"/>
    <property type="match status" value="1"/>
</dbReference>
<dbReference type="Proteomes" id="UP001153387">
    <property type="component" value="Unassembled WGS sequence"/>
</dbReference>
<dbReference type="InterPro" id="IPR027417">
    <property type="entry name" value="P-loop_NTPase"/>
</dbReference>
<reference evidence="2 3" key="1">
    <citation type="submission" date="2022-10" db="EMBL/GenBank/DDBJ databases">
        <title>Comparative genomic analysis of Cohnella hashimotonis sp. nov., isolated from the International Space Station.</title>
        <authorList>
            <person name="Simpson A."/>
            <person name="Venkateswaran K."/>
        </authorList>
    </citation>
    <scope>NUCLEOTIDE SEQUENCE [LARGE SCALE GENOMIC DNA]</scope>
    <source>
        <strain evidence="2 3">DSM 18997</strain>
    </source>
</reference>
<keyword evidence="3" id="KW-1185">Reference proteome</keyword>
<gene>
    <name evidence="2" type="ORF">OMP38_33125</name>
</gene>
<comment type="caution">
    <text evidence="2">The sequence shown here is derived from an EMBL/GenBank/DDBJ whole genome shotgun (WGS) entry which is preliminary data.</text>
</comment>
<proteinExistence type="predicted"/>
<organism evidence="2 3">
    <name type="scientific">Cohnella ginsengisoli</name>
    <dbReference type="NCBI Taxonomy" id="425004"/>
    <lineage>
        <taxon>Bacteria</taxon>
        <taxon>Bacillati</taxon>
        <taxon>Bacillota</taxon>
        <taxon>Bacilli</taxon>
        <taxon>Bacillales</taxon>
        <taxon>Paenibacillaceae</taxon>
        <taxon>Cohnella</taxon>
    </lineage>
</organism>
<dbReference type="EMBL" id="JAPDHZ010000008">
    <property type="protein sequence ID" value="MDG0795129.1"/>
    <property type="molecule type" value="Genomic_DNA"/>
</dbReference>
<evidence type="ECO:0000256" key="1">
    <source>
        <dbReference type="SAM" id="MobiDB-lite"/>
    </source>
</evidence>